<dbReference type="EMBL" id="JAAALK010000283">
    <property type="protein sequence ID" value="KAG8071759.1"/>
    <property type="molecule type" value="Genomic_DNA"/>
</dbReference>
<dbReference type="Proteomes" id="UP000729402">
    <property type="component" value="Unassembled WGS sequence"/>
</dbReference>
<sequence length="86" mass="9124">MRRTGCSLTERWLAADQVAAAALPTALVLGAAMQRAVEDSYMALWELVELRVTSKSCPHRGLLASLPPPSCIGAGRLQAALPHLGE</sequence>
<comment type="caution">
    <text evidence="1">The sequence shown here is derived from an EMBL/GenBank/DDBJ whole genome shotgun (WGS) entry which is preliminary data.</text>
</comment>
<proteinExistence type="predicted"/>
<keyword evidence="2" id="KW-1185">Reference proteome</keyword>
<gene>
    <name evidence="1" type="ORF">GUJ93_ZPchr0006g42201</name>
</gene>
<name>A0A8J5SRP4_ZIZPA</name>
<evidence type="ECO:0000313" key="1">
    <source>
        <dbReference type="EMBL" id="KAG8071759.1"/>
    </source>
</evidence>
<dbReference type="AlphaFoldDB" id="A0A8J5SRP4"/>
<reference evidence="1" key="2">
    <citation type="submission" date="2021-02" db="EMBL/GenBank/DDBJ databases">
        <authorList>
            <person name="Kimball J.A."/>
            <person name="Haas M.W."/>
            <person name="Macchietto M."/>
            <person name="Kono T."/>
            <person name="Duquette J."/>
            <person name="Shao M."/>
        </authorList>
    </citation>
    <scope>NUCLEOTIDE SEQUENCE</scope>
    <source>
        <tissue evidence="1">Fresh leaf tissue</tissue>
    </source>
</reference>
<reference evidence="1" key="1">
    <citation type="journal article" date="2021" name="bioRxiv">
        <title>Whole Genome Assembly and Annotation of Northern Wild Rice, Zizania palustris L., Supports a Whole Genome Duplication in the Zizania Genus.</title>
        <authorList>
            <person name="Haas M."/>
            <person name="Kono T."/>
            <person name="Macchietto M."/>
            <person name="Millas R."/>
            <person name="McGilp L."/>
            <person name="Shao M."/>
            <person name="Duquette J."/>
            <person name="Hirsch C.N."/>
            <person name="Kimball J."/>
        </authorList>
    </citation>
    <scope>NUCLEOTIDE SEQUENCE</scope>
    <source>
        <tissue evidence="1">Fresh leaf tissue</tissue>
    </source>
</reference>
<evidence type="ECO:0000313" key="2">
    <source>
        <dbReference type="Proteomes" id="UP000729402"/>
    </source>
</evidence>
<organism evidence="1 2">
    <name type="scientific">Zizania palustris</name>
    <name type="common">Northern wild rice</name>
    <dbReference type="NCBI Taxonomy" id="103762"/>
    <lineage>
        <taxon>Eukaryota</taxon>
        <taxon>Viridiplantae</taxon>
        <taxon>Streptophyta</taxon>
        <taxon>Embryophyta</taxon>
        <taxon>Tracheophyta</taxon>
        <taxon>Spermatophyta</taxon>
        <taxon>Magnoliopsida</taxon>
        <taxon>Liliopsida</taxon>
        <taxon>Poales</taxon>
        <taxon>Poaceae</taxon>
        <taxon>BOP clade</taxon>
        <taxon>Oryzoideae</taxon>
        <taxon>Oryzeae</taxon>
        <taxon>Zizaniinae</taxon>
        <taxon>Zizania</taxon>
    </lineage>
</organism>
<accession>A0A8J5SRP4</accession>
<protein>
    <submittedName>
        <fullName evidence="1">Uncharacterized protein</fullName>
    </submittedName>
</protein>